<dbReference type="EMBL" id="BBYQ01000025">
    <property type="protein sequence ID" value="GAP27952.1"/>
    <property type="molecule type" value="Genomic_DNA"/>
</dbReference>
<dbReference type="PROSITE" id="PS00107">
    <property type="entry name" value="PROTEIN_KINASE_ATP"/>
    <property type="match status" value="1"/>
</dbReference>
<evidence type="ECO:0000313" key="12">
    <source>
        <dbReference type="EMBL" id="APA98244.1"/>
    </source>
</evidence>
<evidence type="ECO:0000256" key="7">
    <source>
        <dbReference type="ARBA" id="ARBA00047899"/>
    </source>
</evidence>
<feature type="region of interest" description="Disordered" evidence="10">
    <location>
        <begin position="277"/>
        <end position="384"/>
    </location>
</feature>
<evidence type="ECO:0000256" key="5">
    <source>
        <dbReference type="ARBA" id="ARBA00022777"/>
    </source>
</evidence>
<dbReference type="RefSeq" id="WP_096490835.1">
    <property type="nucleotide sequence ID" value="NZ_AP017900.1"/>
</dbReference>
<dbReference type="InterPro" id="IPR011009">
    <property type="entry name" value="Kinase-like_dom_sf"/>
</dbReference>
<evidence type="ECO:0000313" key="14">
    <source>
        <dbReference type="Proteomes" id="UP000037179"/>
    </source>
</evidence>
<dbReference type="SMART" id="SM00220">
    <property type="entry name" value="S_TKc"/>
    <property type="match status" value="1"/>
</dbReference>
<reference evidence="13 14" key="2">
    <citation type="journal article" date="2016" name="Genome Announc.">
        <title>Draft Genome Sequence of Erythromycin- and Oxytetracycline-Sensitive Nocardia seriolae Strain U-1 (NBRC 110359).</title>
        <authorList>
            <person name="Imajoh M."/>
            <person name="Sukeda M."/>
            <person name="Shimizu M."/>
            <person name="Yamane J."/>
            <person name="Ohnishi K."/>
            <person name="Oshima S."/>
        </authorList>
    </citation>
    <scope>NUCLEOTIDE SEQUENCE [LARGE SCALE GENOMIC DNA]</scope>
    <source>
        <strain evidence="13 14">U-1</strain>
    </source>
</reference>
<dbReference type="PANTHER" id="PTHR43289:SF6">
    <property type="entry name" value="SERINE_THREONINE-PROTEIN KINASE NEKL-3"/>
    <property type="match status" value="1"/>
</dbReference>
<dbReference type="KEGG" id="nsr:NS506_04196"/>
<evidence type="ECO:0000256" key="10">
    <source>
        <dbReference type="SAM" id="MobiDB-lite"/>
    </source>
</evidence>
<name>A0ABC8AVP9_9NOCA</name>
<dbReference type="InterPro" id="IPR008271">
    <property type="entry name" value="Ser/Thr_kinase_AS"/>
</dbReference>
<dbReference type="PROSITE" id="PS50011">
    <property type="entry name" value="PROTEIN_KINASE_DOM"/>
    <property type="match status" value="1"/>
</dbReference>
<evidence type="ECO:0000313" key="15">
    <source>
        <dbReference type="Proteomes" id="UP000180166"/>
    </source>
</evidence>
<evidence type="ECO:0000256" key="2">
    <source>
        <dbReference type="ARBA" id="ARBA00022527"/>
    </source>
</evidence>
<dbReference type="SUPFAM" id="SSF56112">
    <property type="entry name" value="Protein kinase-like (PK-like)"/>
    <property type="match status" value="1"/>
</dbReference>
<keyword evidence="4 9" id="KW-0547">Nucleotide-binding</keyword>
<feature type="domain" description="Protein kinase" evidence="11">
    <location>
        <begin position="12"/>
        <end position="279"/>
    </location>
</feature>
<accession>A0ABC8AVP9</accession>
<dbReference type="EMBL" id="CP017839">
    <property type="protein sequence ID" value="APA98244.1"/>
    <property type="molecule type" value="Genomic_DNA"/>
</dbReference>
<gene>
    <name evidence="12" type="ORF">NS506_04196</name>
    <name evidence="13" type="ORF">NSK11_contig00025-0034</name>
</gene>
<dbReference type="Gene3D" id="3.30.200.20">
    <property type="entry name" value="Phosphorylase Kinase, domain 1"/>
    <property type="match status" value="1"/>
</dbReference>
<dbReference type="PROSITE" id="PS00108">
    <property type="entry name" value="PROTEIN_KINASE_ST"/>
    <property type="match status" value="1"/>
</dbReference>
<evidence type="ECO:0000256" key="4">
    <source>
        <dbReference type="ARBA" id="ARBA00022741"/>
    </source>
</evidence>
<keyword evidence="2 12" id="KW-0723">Serine/threonine-protein kinase</keyword>
<keyword evidence="3 12" id="KW-0808">Transferase</keyword>
<dbReference type="Gene3D" id="1.10.510.10">
    <property type="entry name" value="Transferase(Phosphotransferase) domain 1"/>
    <property type="match status" value="1"/>
</dbReference>
<dbReference type="EC" id="2.7.11.1" evidence="1"/>
<comment type="catalytic activity">
    <reaction evidence="8">
        <text>L-seryl-[protein] + ATP = O-phospho-L-seryl-[protein] + ADP + H(+)</text>
        <dbReference type="Rhea" id="RHEA:17989"/>
        <dbReference type="Rhea" id="RHEA-COMP:9863"/>
        <dbReference type="Rhea" id="RHEA-COMP:11604"/>
        <dbReference type="ChEBI" id="CHEBI:15378"/>
        <dbReference type="ChEBI" id="CHEBI:29999"/>
        <dbReference type="ChEBI" id="CHEBI:30616"/>
        <dbReference type="ChEBI" id="CHEBI:83421"/>
        <dbReference type="ChEBI" id="CHEBI:456216"/>
        <dbReference type="EC" id="2.7.11.1"/>
    </reaction>
</comment>
<dbReference type="GeneID" id="93375320"/>
<dbReference type="CDD" id="cd14014">
    <property type="entry name" value="STKc_PknB_like"/>
    <property type="match status" value="1"/>
</dbReference>
<sequence>MVLAPGTVFAGFTIEALLGRGGMGEVYRARHPRLPRRVAVKVLTDDAARDQEFRARFEREADLAARTNHRNIVTVFDRGVEAGRPWICMEFVDGTDVAVLLRRNPSGLPAPQALHILTQAAAGIDHAHRLGLLHRDIKPANILLAPGDPGEGERVLVSDFGIARSLDETQGLTGTGSFVATIAYAAPETFTDAPVGPRADLYALGATLFEMLTGAVPFARATPAAVMHAHLYDPPPAPPDLRPGLPDAFDTVIARALAKDPDRRFGTARELAAAATAALQTVPPRRGSMTSTPAAGASPPPAGPTHRPGARRRTAHAGSRSDTASPTPPRAGRPSGTTPPRAGRPTDSTPPRADHHAGTTPPRAKHPSGATPGSIARPPQPDPGRARRWVIGVLAAAGVVTVLVLGSHGLRANRDELPPCPSSEAQSAPSADQGVPTAPPLGVPAATTVAVPGQNCRVVN</sequence>
<dbReference type="GO" id="GO:0005524">
    <property type="term" value="F:ATP binding"/>
    <property type="evidence" value="ECO:0007669"/>
    <property type="project" value="UniProtKB-UniRule"/>
</dbReference>
<comment type="catalytic activity">
    <reaction evidence="7">
        <text>L-threonyl-[protein] + ATP = O-phospho-L-threonyl-[protein] + ADP + H(+)</text>
        <dbReference type="Rhea" id="RHEA:46608"/>
        <dbReference type="Rhea" id="RHEA-COMP:11060"/>
        <dbReference type="Rhea" id="RHEA-COMP:11605"/>
        <dbReference type="ChEBI" id="CHEBI:15378"/>
        <dbReference type="ChEBI" id="CHEBI:30013"/>
        <dbReference type="ChEBI" id="CHEBI:30616"/>
        <dbReference type="ChEBI" id="CHEBI:61977"/>
        <dbReference type="ChEBI" id="CHEBI:456216"/>
        <dbReference type="EC" id="2.7.11.1"/>
    </reaction>
</comment>
<reference evidence="12 15" key="3">
    <citation type="submission" date="2016-10" db="EMBL/GenBank/DDBJ databases">
        <title>Genome sequence of Nocardia seriolae strain EM150506, isolated from Anguila japonica.</title>
        <authorList>
            <person name="Han H.-J."/>
        </authorList>
    </citation>
    <scope>NUCLEOTIDE SEQUENCE [LARGE SCALE GENOMIC DNA]</scope>
    <source>
        <strain evidence="12 15">EM150506</strain>
    </source>
</reference>
<keyword evidence="14" id="KW-1185">Reference proteome</keyword>
<dbReference type="FunFam" id="3.30.200.20:FF:000035">
    <property type="entry name" value="Serine/threonine protein kinase Stk1"/>
    <property type="match status" value="1"/>
</dbReference>
<feature type="region of interest" description="Disordered" evidence="10">
    <location>
        <begin position="411"/>
        <end position="441"/>
    </location>
</feature>
<evidence type="ECO:0000256" key="6">
    <source>
        <dbReference type="ARBA" id="ARBA00022840"/>
    </source>
</evidence>
<keyword evidence="5 12" id="KW-0418">Kinase</keyword>
<dbReference type="AlphaFoldDB" id="A0ABC8AVP9"/>
<feature type="compositionally biased region" description="Low complexity" evidence="10">
    <location>
        <begin position="287"/>
        <end position="297"/>
    </location>
</feature>
<dbReference type="GO" id="GO:0004674">
    <property type="term" value="F:protein serine/threonine kinase activity"/>
    <property type="evidence" value="ECO:0007669"/>
    <property type="project" value="UniProtKB-KW"/>
</dbReference>
<protein>
    <recommendedName>
        <fullName evidence="1">non-specific serine/threonine protein kinase</fullName>
        <ecNumber evidence="1">2.7.11.1</ecNumber>
    </recommendedName>
</protein>
<dbReference type="InterPro" id="IPR000719">
    <property type="entry name" value="Prot_kinase_dom"/>
</dbReference>
<dbReference type="Pfam" id="PF00069">
    <property type="entry name" value="Pkinase"/>
    <property type="match status" value="1"/>
</dbReference>
<dbReference type="Proteomes" id="UP000180166">
    <property type="component" value="Chromosome"/>
</dbReference>
<keyword evidence="6 9" id="KW-0067">ATP-binding</keyword>
<evidence type="ECO:0000259" key="11">
    <source>
        <dbReference type="PROSITE" id="PS50011"/>
    </source>
</evidence>
<evidence type="ECO:0000256" key="9">
    <source>
        <dbReference type="PROSITE-ProRule" id="PRU10141"/>
    </source>
</evidence>
<feature type="binding site" evidence="9">
    <location>
        <position position="41"/>
    </location>
    <ligand>
        <name>ATP</name>
        <dbReference type="ChEBI" id="CHEBI:30616"/>
    </ligand>
</feature>
<dbReference type="PANTHER" id="PTHR43289">
    <property type="entry name" value="MITOGEN-ACTIVATED PROTEIN KINASE KINASE KINASE 20-RELATED"/>
    <property type="match status" value="1"/>
</dbReference>
<evidence type="ECO:0000256" key="3">
    <source>
        <dbReference type="ARBA" id="ARBA00022679"/>
    </source>
</evidence>
<evidence type="ECO:0000313" key="13">
    <source>
        <dbReference type="EMBL" id="GAP27952.1"/>
    </source>
</evidence>
<organism evidence="12 15">
    <name type="scientific">Nocardia seriolae</name>
    <dbReference type="NCBI Taxonomy" id="37332"/>
    <lineage>
        <taxon>Bacteria</taxon>
        <taxon>Bacillati</taxon>
        <taxon>Actinomycetota</taxon>
        <taxon>Actinomycetes</taxon>
        <taxon>Mycobacteriales</taxon>
        <taxon>Nocardiaceae</taxon>
        <taxon>Nocardia</taxon>
    </lineage>
</organism>
<reference evidence="14" key="1">
    <citation type="submission" date="2015-07" db="EMBL/GenBank/DDBJ databases">
        <title>Nocardia seriolae U-1 whole genome shotgun sequence.</title>
        <authorList>
            <person name="Imajoh M."/>
            <person name="Fukumoto Y."/>
            <person name="Sukeda M."/>
            <person name="Yamane J."/>
            <person name="Yamasaki K."/>
            <person name="Shimizu M."/>
            <person name="Ohnishi K."/>
            <person name="Oshima S."/>
        </authorList>
    </citation>
    <scope>NUCLEOTIDE SEQUENCE [LARGE SCALE GENOMIC DNA]</scope>
    <source>
        <strain evidence="14">U-1</strain>
    </source>
</reference>
<evidence type="ECO:0000256" key="1">
    <source>
        <dbReference type="ARBA" id="ARBA00012513"/>
    </source>
</evidence>
<proteinExistence type="predicted"/>
<dbReference type="InterPro" id="IPR017441">
    <property type="entry name" value="Protein_kinase_ATP_BS"/>
</dbReference>
<evidence type="ECO:0000256" key="8">
    <source>
        <dbReference type="ARBA" id="ARBA00048679"/>
    </source>
</evidence>
<dbReference type="Proteomes" id="UP000037179">
    <property type="component" value="Unassembled WGS sequence"/>
</dbReference>